<gene>
    <name evidence="1" type="ORF">EJB05_08791</name>
</gene>
<dbReference type="OrthoDB" id="719110at2759"/>
<dbReference type="AlphaFoldDB" id="A0A5J9W1T4"/>
<dbReference type="Proteomes" id="UP000324897">
    <property type="component" value="Unassembled WGS sequence"/>
</dbReference>
<keyword evidence="2" id="KW-1185">Reference proteome</keyword>
<accession>A0A5J9W1T4</accession>
<protein>
    <submittedName>
        <fullName evidence="1">Uncharacterized protein</fullName>
    </submittedName>
</protein>
<organism evidence="1 2">
    <name type="scientific">Eragrostis curvula</name>
    <name type="common">weeping love grass</name>
    <dbReference type="NCBI Taxonomy" id="38414"/>
    <lineage>
        <taxon>Eukaryota</taxon>
        <taxon>Viridiplantae</taxon>
        <taxon>Streptophyta</taxon>
        <taxon>Embryophyta</taxon>
        <taxon>Tracheophyta</taxon>
        <taxon>Spermatophyta</taxon>
        <taxon>Magnoliopsida</taxon>
        <taxon>Liliopsida</taxon>
        <taxon>Poales</taxon>
        <taxon>Poaceae</taxon>
        <taxon>PACMAD clade</taxon>
        <taxon>Chloridoideae</taxon>
        <taxon>Eragrostideae</taxon>
        <taxon>Eragrostidinae</taxon>
        <taxon>Eragrostis</taxon>
    </lineage>
</organism>
<dbReference type="EMBL" id="RWGY01000005">
    <property type="protein sequence ID" value="TVU42389.1"/>
    <property type="molecule type" value="Genomic_DNA"/>
</dbReference>
<comment type="caution">
    <text evidence="1">The sequence shown here is derived from an EMBL/GenBank/DDBJ whole genome shotgun (WGS) entry which is preliminary data.</text>
</comment>
<evidence type="ECO:0000313" key="2">
    <source>
        <dbReference type="Proteomes" id="UP000324897"/>
    </source>
</evidence>
<dbReference type="Gramene" id="TVU42389">
    <property type="protein sequence ID" value="TVU42389"/>
    <property type="gene ID" value="EJB05_08791"/>
</dbReference>
<feature type="non-terminal residue" evidence="1">
    <location>
        <position position="78"/>
    </location>
</feature>
<name>A0A5J9W1T4_9POAL</name>
<evidence type="ECO:0000313" key="1">
    <source>
        <dbReference type="EMBL" id="TVU42389.1"/>
    </source>
</evidence>
<reference evidence="1 2" key="1">
    <citation type="journal article" date="2019" name="Sci. Rep.">
        <title>A high-quality genome of Eragrostis curvula grass provides insights into Poaceae evolution and supports new strategies to enhance forage quality.</title>
        <authorList>
            <person name="Carballo J."/>
            <person name="Santos B.A.C.M."/>
            <person name="Zappacosta D."/>
            <person name="Garbus I."/>
            <person name="Selva J.P."/>
            <person name="Gallo C.A."/>
            <person name="Diaz A."/>
            <person name="Albertini E."/>
            <person name="Caccamo M."/>
            <person name="Echenique V."/>
        </authorList>
    </citation>
    <scope>NUCLEOTIDE SEQUENCE [LARGE SCALE GENOMIC DNA]</scope>
    <source>
        <strain evidence="2">cv. Victoria</strain>
        <tissue evidence="1">Leaf</tissue>
    </source>
</reference>
<sequence>MFFEEEEKPISESDGLEDYWKDFALAVESTKLMKQKMRKKWTMKGWRERAAIMTYMTYGFMKIWAMYAVSAESDSEEK</sequence>
<proteinExistence type="predicted"/>